<dbReference type="EMBL" id="JAAAUY010000424">
    <property type="protein sequence ID" value="KAF9330077.1"/>
    <property type="molecule type" value="Genomic_DNA"/>
</dbReference>
<feature type="domain" description="Myb-like" evidence="1">
    <location>
        <begin position="252"/>
        <end position="311"/>
    </location>
</feature>
<protein>
    <recommendedName>
        <fullName evidence="1">Myb-like domain-containing protein</fullName>
    </recommendedName>
</protein>
<dbReference type="AlphaFoldDB" id="A0A9P5SHZ1"/>
<comment type="caution">
    <text evidence="2">The sequence shown here is derived from an EMBL/GenBank/DDBJ whole genome shotgun (WGS) entry which is preliminary data.</text>
</comment>
<dbReference type="SUPFAM" id="SSF46689">
    <property type="entry name" value="Homeodomain-like"/>
    <property type="match status" value="1"/>
</dbReference>
<sequence length="713" mass="83094">MGAFVHDCKSQWIQMLNELEPLQPDVTNGFNHNALKTAVMYPNTFERFWLTTPPKMALVQANSIDWDKVASELFEGKFSPAFIRHRYIDMARPLFRSSWSSKRKQRLEDYMASLGYTLNINSPQHSQEEPDWCQIAEFVSGGTFTPLAHRTFWRSLLHKKQIAGREWTQDQVLQYWKTWLKVGKNWRQIADSLSNTATGSQDVPPPTAAECRKAYQEISLRIARERPDLYEEASAANLATGVVNRCPTDDDWTDEMHQELLRVVKEEQEAYRKKYPDTPQAKVRSWETVAKRLNQPGLTASRCLNRYVRTHRHTTYVPENTARQRWMKEDMAQLLDAVNKRHPAWHEHWKQLRDDVFPNRSTYTLRRMWSDHAIQDLSKSRVLMSRLEKAVLDHGEHGWKLISEDMSKDGAAFKSMHVCREVWQTQMVDKSDPSWTDEETVQLQEQVKQVTENQRRAKEREVLQAPDWIRIGKKFPAKTSVQCMEKWAELKILQQQEMIREKMRKMDPAFKFIPTTINVEKVAGELWMDDKVLFDRNSDTTTTAPAETAKRAGEKTTVTVRGSAPLSLTPEELDKVWKQYRWTPERTMVLKRMVDKYGRHPAVLAQVAERLGAPRIGSAGTYTRLVQPSKRNRLATSDEAAESPSLGTLKDRFLWSKEYDQFLANRMALVGVKYKYRLEAYVDVANVFGIKPTNVSGRWKRILKRVEEENKKQ</sequence>
<evidence type="ECO:0000259" key="1">
    <source>
        <dbReference type="PROSITE" id="PS50090"/>
    </source>
</evidence>
<proteinExistence type="predicted"/>
<evidence type="ECO:0000313" key="3">
    <source>
        <dbReference type="Proteomes" id="UP000696485"/>
    </source>
</evidence>
<dbReference type="PROSITE" id="PS50090">
    <property type="entry name" value="MYB_LIKE"/>
    <property type="match status" value="3"/>
</dbReference>
<accession>A0A9P5SHZ1</accession>
<dbReference type="InterPro" id="IPR050560">
    <property type="entry name" value="MYB_TF"/>
</dbReference>
<evidence type="ECO:0000313" key="2">
    <source>
        <dbReference type="EMBL" id="KAF9330077.1"/>
    </source>
</evidence>
<dbReference type="Proteomes" id="UP000696485">
    <property type="component" value="Unassembled WGS sequence"/>
</dbReference>
<name>A0A9P5SHZ1_9FUNG</name>
<feature type="domain" description="Myb-like" evidence="1">
    <location>
        <begin position="434"/>
        <end position="491"/>
    </location>
</feature>
<dbReference type="GO" id="GO:0000978">
    <property type="term" value="F:RNA polymerase II cis-regulatory region sequence-specific DNA binding"/>
    <property type="evidence" value="ECO:0007669"/>
    <property type="project" value="TreeGrafter"/>
</dbReference>
<feature type="domain" description="Myb-like" evidence="1">
    <location>
        <begin position="318"/>
        <end position="373"/>
    </location>
</feature>
<keyword evidence="3" id="KW-1185">Reference proteome</keyword>
<dbReference type="InterPro" id="IPR001005">
    <property type="entry name" value="SANT/Myb"/>
</dbReference>
<dbReference type="GO" id="GO:0000981">
    <property type="term" value="F:DNA-binding transcription factor activity, RNA polymerase II-specific"/>
    <property type="evidence" value="ECO:0007669"/>
    <property type="project" value="TreeGrafter"/>
</dbReference>
<reference evidence="2" key="1">
    <citation type="journal article" date="2020" name="Fungal Divers.">
        <title>Resolving the Mortierellaceae phylogeny through synthesis of multi-gene phylogenetics and phylogenomics.</title>
        <authorList>
            <person name="Vandepol N."/>
            <person name="Liber J."/>
            <person name="Desiro A."/>
            <person name="Na H."/>
            <person name="Kennedy M."/>
            <person name="Barry K."/>
            <person name="Grigoriev I.V."/>
            <person name="Miller A.N."/>
            <person name="O'Donnell K."/>
            <person name="Stajich J.E."/>
            <person name="Bonito G."/>
        </authorList>
    </citation>
    <scope>NUCLEOTIDE SEQUENCE</scope>
    <source>
        <strain evidence="2">NVP1</strain>
    </source>
</reference>
<dbReference type="PANTHER" id="PTHR45614">
    <property type="entry name" value="MYB PROTEIN-RELATED"/>
    <property type="match status" value="1"/>
</dbReference>
<dbReference type="InterPro" id="IPR009057">
    <property type="entry name" value="Homeodomain-like_sf"/>
</dbReference>
<gene>
    <name evidence="2" type="ORF">BG006_006944</name>
</gene>
<organism evidence="2 3">
    <name type="scientific">Podila minutissima</name>
    <dbReference type="NCBI Taxonomy" id="64525"/>
    <lineage>
        <taxon>Eukaryota</taxon>
        <taxon>Fungi</taxon>
        <taxon>Fungi incertae sedis</taxon>
        <taxon>Mucoromycota</taxon>
        <taxon>Mortierellomycotina</taxon>
        <taxon>Mortierellomycetes</taxon>
        <taxon>Mortierellales</taxon>
        <taxon>Mortierellaceae</taxon>
        <taxon>Podila</taxon>
    </lineage>
</organism>
<dbReference type="Gene3D" id="1.10.10.60">
    <property type="entry name" value="Homeodomain-like"/>
    <property type="match status" value="1"/>
</dbReference>
<dbReference type="CDD" id="cd00167">
    <property type="entry name" value="SANT"/>
    <property type="match status" value="1"/>
</dbReference>
<dbReference type="SMART" id="SM00717">
    <property type="entry name" value="SANT"/>
    <property type="match status" value="4"/>
</dbReference>
<dbReference type="GO" id="GO:0005634">
    <property type="term" value="C:nucleus"/>
    <property type="evidence" value="ECO:0007669"/>
    <property type="project" value="TreeGrafter"/>
</dbReference>